<dbReference type="RefSeq" id="WP_183266939.1">
    <property type="nucleotide sequence ID" value="NZ_JACHFJ010000010.1"/>
</dbReference>
<evidence type="ECO:0000256" key="1">
    <source>
        <dbReference type="ARBA" id="ARBA00006432"/>
    </source>
</evidence>
<keyword evidence="4" id="KW-1185">Reference proteome</keyword>
<dbReference type="PANTHER" id="PTHR43201:SF8">
    <property type="entry name" value="ACYL-COA SYNTHETASE FAMILY MEMBER 3"/>
    <property type="match status" value="1"/>
</dbReference>
<dbReference type="EMBL" id="JACHFJ010000010">
    <property type="protein sequence ID" value="MBB5373926.1"/>
    <property type="molecule type" value="Genomic_DNA"/>
</dbReference>
<dbReference type="GO" id="GO:0031956">
    <property type="term" value="F:medium-chain fatty acid-CoA ligase activity"/>
    <property type="evidence" value="ECO:0007669"/>
    <property type="project" value="TreeGrafter"/>
</dbReference>
<dbReference type="PANTHER" id="PTHR43201">
    <property type="entry name" value="ACYL-COA SYNTHETASE"/>
    <property type="match status" value="1"/>
</dbReference>
<dbReference type="Proteomes" id="UP000553706">
    <property type="component" value="Unassembled WGS sequence"/>
</dbReference>
<gene>
    <name evidence="3" type="ORF">HNP71_002193</name>
</gene>
<dbReference type="InterPro" id="IPR000873">
    <property type="entry name" value="AMP-dep_synth/lig_dom"/>
</dbReference>
<dbReference type="InterPro" id="IPR020845">
    <property type="entry name" value="AMP-binding_CS"/>
</dbReference>
<name>A0A840VDZ5_9PROT</name>
<dbReference type="Pfam" id="PF00501">
    <property type="entry name" value="AMP-binding"/>
    <property type="match status" value="1"/>
</dbReference>
<comment type="similarity">
    <text evidence="1">Belongs to the ATP-dependent AMP-binding enzyme family.</text>
</comment>
<evidence type="ECO:0000313" key="3">
    <source>
        <dbReference type="EMBL" id="MBB5373926.1"/>
    </source>
</evidence>
<organism evidence="3 4">
    <name type="scientific">Acidocella aromatica</name>
    <dbReference type="NCBI Taxonomy" id="1303579"/>
    <lineage>
        <taxon>Bacteria</taxon>
        <taxon>Pseudomonadati</taxon>
        <taxon>Pseudomonadota</taxon>
        <taxon>Alphaproteobacteria</taxon>
        <taxon>Acetobacterales</taxon>
        <taxon>Acidocellaceae</taxon>
        <taxon>Acidocella</taxon>
    </lineage>
</organism>
<comment type="caution">
    <text evidence="3">The sequence shown here is derived from an EMBL/GenBank/DDBJ whole genome shotgun (WGS) entry which is preliminary data.</text>
</comment>
<evidence type="ECO:0000259" key="2">
    <source>
        <dbReference type="Pfam" id="PF00501"/>
    </source>
</evidence>
<accession>A0A840VDZ5</accession>
<dbReference type="AlphaFoldDB" id="A0A840VDZ5"/>
<evidence type="ECO:0000313" key="4">
    <source>
        <dbReference type="Proteomes" id="UP000553706"/>
    </source>
</evidence>
<reference evidence="3 4" key="1">
    <citation type="submission" date="2020-08" db="EMBL/GenBank/DDBJ databases">
        <title>Genomic Encyclopedia of Type Strains, Phase IV (KMG-IV): sequencing the most valuable type-strain genomes for metagenomic binning, comparative biology and taxonomic classification.</title>
        <authorList>
            <person name="Goeker M."/>
        </authorList>
    </citation>
    <scope>NUCLEOTIDE SEQUENCE [LARGE SCALE GENOMIC DNA]</scope>
    <source>
        <strain evidence="3 4">DSM 27026</strain>
    </source>
</reference>
<dbReference type="SUPFAM" id="SSF56801">
    <property type="entry name" value="Acetyl-CoA synthetase-like"/>
    <property type="match status" value="1"/>
</dbReference>
<protein>
    <submittedName>
        <fullName evidence="3">Acyl-coenzyme A synthetase/AMP-(Fatty) acid ligase</fullName>
    </submittedName>
</protein>
<proteinExistence type="inferred from homology"/>
<feature type="domain" description="AMP-dependent synthetase/ligase" evidence="2">
    <location>
        <begin position="46"/>
        <end position="293"/>
    </location>
</feature>
<dbReference type="GO" id="GO:0006631">
    <property type="term" value="P:fatty acid metabolic process"/>
    <property type="evidence" value="ECO:0007669"/>
    <property type="project" value="TreeGrafter"/>
</dbReference>
<dbReference type="InterPro" id="IPR042099">
    <property type="entry name" value="ANL_N_sf"/>
</dbReference>
<dbReference type="Gene3D" id="3.30.300.30">
    <property type="match status" value="1"/>
</dbReference>
<sequence length="441" mass="46857">MNTPTAHVYSVTCHAAGDVIARRGGQTLDAAQFHRDAASLAALLPERRYIINLCTDRYHFMVGFAAALMRGQTSLMPTANVPEALRALAEDYPDLYALTDVGDAAVPSFAYPADLSGAASALPAIPGAQPASIQFTSGSTGKPKPVPKSWSVLVHSARTAGARLDAPALRGATIIGTVPHQHSYGLESIVLLALQHGFAVEASSPLYPADVRDALERTPRPRILVTTPVHLRALVAEPEGMPPVDLILSATAPLPEPLAHAAEACFGAPLVEIYGCTEAGQAASRRTTQETDWHLFDGIELRQDGTGNWASGAPVEGIAPLQDVIELTGPRHFRLGARAAELVNIVGKRSSLPYLNSQLLSIPGVQDGTFLLDDTTPLPVQRLMAVAVAPTLTQEAILHALRERIDPTFLPRPLAVVKSLPRNAMGKLPRADLLRLLGRAP</sequence>
<keyword evidence="3" id="KW-0436">Ligase</keyword>
<dbReference type="Gene3D" id="3.40.50.12780">
    <property type="entry name" value="N-terminal domain of ligase-like"/>
    <property type="match status" value="1"/>
</dbReference>
<dbReference type="InterPro" id="IPR045851">
    <property type="entry name" value="AMP-bd_C_sf"/>
</dbReference>
<dbReference type="PROSITE" id="PS00455">
    <property type="entry name" value="AMP_BINDING"/>
    <property type="match status" value="1"/>
</dbReference>